<dbReference type="RefSeq" id="WP_028532616.1">
    <property type="nucleotide sequence ID" value="NZ_JAMDLY010000009.1"/>
</dbReference>
<evidence type="ECO:0000313" key="1">
    <source>
        <dbReference type="EMBL" id="MCY9529366.1"/>
    </source>
</evidence>
<evidence type="ECO:0000313" key="2">
    <source>
        <dbReference type="Proteomes" id="UP001527090"/>
    </source>
</evidence>
<organism evidence="1 2">
    <name type="scientific">Paenibacillus alvei</name>
    <name type="common">Bacillus alvei</name>
    <dbReference type="NCBI Taxonomy" id="44250"/>
    <lineage>
        <taxon>Bacteria</taxon>
        <taxon>Bacillati</taxon>
        <taxon>Bacillota</taxon>
        <taxon>Bacilli</taxon>
        <taxon>Bacillales</taxon>
        <taxon>Paenibacillaceae</taxon>
        <taxon>Paenibacillus</taxon>
    </lineage>
</organism>
<comment type="caution">
    <text evidence="1">The sequence shown here is derived from an EMBL/GenBank/DDBJ whole genome shotgun (WGS) entry which is preliminary data.</text>
</comment>
<dbReference type="Proteomes" id="UP001527090">
    <property type="component" value="Unassembled WGS sequence"/>
</dbReference>
<dbReference type="EMBL" id="JAMDLY010000009">
    <property type="protein sequence ID" value="MCY9529366.1"/>
    <property type="molecule type" value="Genomic_DNA"/>
</dbReference>
<keyword evidence="2" id="KW-1185">Reference proteome</keyword>
<name>A0ABT4E6M4_PAEAL</name>
<reference evidence="1 2" key="1">
    <citation type="submission" date="2022-05" db="EMBL/GenBank/DDBJ databases">
        <title>Genome Sequencing of Bee-Associated Microbes.</title>
        <authorList>
            <person name="Dunlap C."/>
        </authorList>
    </citation>
    <scope>NUCLEOTIDE SEQUENCE [LARGE SCALE GENOMIC DNA]</scope>
    <source>
        <strain evidence="1 2">NRRL NRS-750</strain>
    </source>
</reference>
<gene>
    <name evidence="1" type="ORF">M5X04_08480</name>
</gene>
<proteinExistence type="predicted"/>
<sequence length="167" mass="19757">MQKLDVLGVSKVEFEIIINSNFKVGIRDPEDTTISEALDNRHVNNQHFTMKWHDISLRINYGTQIADGISDVVRMLEAIKEREERFVVTFPSQAFFETWICKIEKSNINVKWESRNDYRSITMKTDLFINEWLKLLQQLRQVLIEAGYNGTNLVDFDFLENLERFYS</sequence>
<protein>
    <submittedName>
        <fullName evidence="1">Uncharacterized protein</fullName>
    </submittedName>
</protein>
<accession>A0ABT4E6M4</accession>